<dbReference type="AlphaFoldDB" id="A0A9N7TSH6"/>
<reference evidence="2" key="1">
    <citation type="submission" date="2020-03" db="EMBL/GenBank/DDBJ databases">
        <authorList>
            <person name="Weist P."/>
        </authorList>
    </citation>
    <scope>NUCLEOTIDE SEQUENCE</scope>
</reference>
<protein>
    <submittedName>
        <fullName evidence="2">Uncharacterized protein</fullName>
    </submittedName>
</protein>
<accession>A0A9N7TSH6</accession>
<dbReference type="Proteomes" id="UP001153269">
    <property type="component" value="Unassembled WGS sequence"/>
</dbReference>
<evidence type="ECO:0000313" key="2">
    <source>
        <dbReference type="EMBL" id="CAB1416908.1"/>
    </source>
</evidence>
<gene>
    <name evidence="2" type="ORF">PLEPLA_LOCUS4701</name>
</gene>
<evidence type="ECO:0000313" key="3">
    <source>
        <dbReference type="Proteomes" id="UP001153269"/>
    </source>
</evidence>
<comment type="caution">
    <text evidence="2">The sequence shown here is derived from an EMBL/GenBank/DDBJ whole genome shotgun (WGS) entry which is preliminary data.</text>
</comment>
<proteinExistence type="predicted"/>
<sequence>MCEDVKDKSESVSSCPGCACCQTLCSGPNVIPGFLLVEGFWQGEFPRKSKNKRQKSESRSYMRPQKQPEHREKETALKSIPRNPVSQKSTTGHTALPDIAVDFLRRLPVKLISQCLQEKGAASGYILSPPLLSPCVGRHTD</sequence>
<feature type="region of interest" description="Disordered" evidence="1">
    <location>
        <begin position="47"/>
        <end position="93"/>
    </location>
</feature>
<dbReference type="EMBL" id="CADEAL010000231">
    <property type="protein sequence ID" value="CAB1416908.1"/>
    <property type="molecule type" value="Genomic_DNA"/>
</dbReference>
<name>A0A9N7TSH6_PLEPL</name>
<keyword evidence="3" id="KW-1185">Reference proteome</keyword>
<organism evidence="2 3">
    <name type="scientific">Pleuronectes platessa</name>
    <name type="common">European plaice</name>
    <dbReference type="NCBI Taxonomy" id="8262"/>
    <lineage>
        <taxon>Eukaryota</taxon>
        <taxon>Metazoa</taxon>
        <taxon>Chordata</taxon>
        <taxon>Craniata</taxon>
        <taxon>Vertebrata</taxon>
        <taxon>Euteleostomi</taxon>
        <taxon>Actinopterygii</taxon>
        <taxon>Neopterygii</taxon>
        <taxon>Teleostei</taxon>
        <taxon>Neoteleostei</taxon>
        <taxon>Acanthomorphata</taxon>
        <taxon>Carangaria</taxon>
        <taxon>Pleuronectiformes</taxon>
        <taxon>Pleuronectoidei</taxon>
        <taxon>Pleuronectidae</taxon>
        <taxon>Pleuronectes</taxon>
    </lineage>
</organism>
<feature type="compositionally biased region" description="Basic and acidic residues" evidence="1">
    <location>
        <begin position="54"/>
        <end position="76"/>
    </location>
</feature>
<evidence type="ECO:0000256" key="1">
    <source>
        <dbReference type="SAM" id="MobiDB-lite"/>
    </source>
</evidence>
<feature type="compositionally biased region" description="Polar residues" evidence="1">
    <location>
        <begin position="84"/>
        <end position="93"/>
    </location>
</feature>